<evidence type="ECO:0000256" key="6">
    <source>
        <dbReference type="ARBA" id="ARBA00022679"/>
    </source>
</evidence>
<dbReference type="SFLD" id="SFLDS00029">
    <property type="entry name" value="Radical_SAM"/>
    <property type="match status" value="1"/>
</dbReference>
<dbReference type="InterPro" id="IPR006467">
    <property type="entry name" value="MiaB-like_bact"/>
</dbReference>
<dbReference type="InterPro" id="IPR013848">
    <property type="entry name" value="Methylthiotransferase_N"/>
</dbReference>
<dbReference type="InterPro" id="IPR058240">
    <property type="entry name" value="rSAM_sf"/>
</dbReference>
<dbReference type="Gene3D" id="3.80.30.20">
    <property type="entry name" value="tm_1862 like domain"/>
    <property type="match status" value="1"/>
</dbReference>
<evidence type="ECO:0000256" key="15">
    <source>
        <dbReference type="ARBA" id="ARBA00069898"/>
    </source>
</evidence>
<dbReference type="PANTHER" id="PTHR43020">
    <property type="entry name" value="CDK5 REGULATORY SUBUNIT-ASSOCIATED PROTEIN 1"/>
    <property type="match status" value="1"/>
</dbReference>
<dbReference type="PANTHER" id="PTHR43020:SF2">
    <property type="entry name" value="MITOCHONDRIAL TRNA METHYLTHIOTRANSFERASE CDK5RAP1"/>
    <property type="match status" value="1"/>
</dbReference>
<dbReference type="InterPro" id="IPR020612">
    <property type="entry name" value="Methylthiotransferase_CS"/>
</dbReference>
<dbReference type="PROSITE" id="PS01278">
    <property type="entry name" value="MTTASE_RADICAL"/>
    <property type="match status" value="1"/>
</dbReference>
<keyword evidence="5" id="KW-0963">Cytoplasm</keyword>
<dbReference type="FunFam" id="3.80.30.20:FF:000001">
    <property type="entry name" value="tRNA-2-methylthio-N(6)-dimethylallyladenosine synthase 2"/>
    <property type="match status" value="1"/>
</dbReference>
<evidence type="ECO:0000256" key="9">
    <source>
        <dbReference type="ARBA" id="ARBA00022723"/>
    </source>
</evidence>
<evidence type="ECO:0000256" key="7">
    <source>
        <dbReference type="ARBA" id="ARBA00022691"/>
    </source>
</evidence>
<evidence type="ECO:0000256" key="1">
    <source>
        <dbReference type="ARBA" id="ARBA00001966"/>
    </source>
</evidence>
<dbReference type="FunFam" id="3.40.50.12160:FF:000004">
    <property type="entry name" value="Threonylcarbamoyladenosine tRNA methylthiotransferase MtaB"/>
    <property type="match status" value="1"/>
</dbReference>
<dbReference type="SMART" id="SM00729">
    <property type="entry name" value="Elp3"/>
    <property type="match status" value="1"/>
</dbReference>
<keyword evidence="6" id="KW-0808">Transferase</keyword>
<evidence type="ECO:0000259" key="16">
    <source>
        <dbReference type="PROSITE" id="PS51449"/>
    </source>
</evidence>
<accession>A0A7V5PQT0</accession>
<dbReference type="Pfam" id="PF00919">
    <property type="entry name" value="UPF0004"/>
    <property type="match status" value="1"/>
</dbReference>
<keyword evidence="8" id="KW-0819">tRNA processing</keyword>
<comment type="catalytic activity">
    <reaction evidence="13">
        <text>N(6)-L-threonylcarbamoyladenosine(37) in tRNA + (sulfur carrier)-SH + AH2 + 2 S-adenosyl-L-methionine = 2-methylsulfanyl-N(6)-L-threonylcarbamoyladenosine(37) in tRNA + (sulfur carrier)-H + 5'-deoxyadenosine + L-methionine + A + S-adenosyl-L-homocysteine + 2 H(+)</text>
        <dbReference type="Rhea" id="RHEA:37075"/>
        <dbReference type="Rhea" id="RHEA-COMP:10163"/>
        <dbReference type="Rhea" id="RHEA-COMP:11092"/>
        <dbReference type="Rhea" id="RHEA-COMP:14737"/>
        <dbReference type="Rhea" id="RHEA-COMP:14739"/>
        <dbReference type="ChEBI" id="CHEBI:13193"/>
        <dbReference type="ChEBI" id="CHEBI:15378"/>
        <dbReference type="ChEBI" id="CHEBI:17319"/>
        <dbReference type="ChEBI" id="CHEBI:17499"/>
        <dbReference type="ChEBI" id="CHEBI:29917"/>
        <dbReference type="ChEBI" id="CHEBI:57844"/>
        <dbReference type="ChEBI" id="CHEBI:57856"/>
        <dbReference type="ChEBI" id="CHEBI:59789"/>
        <dbReference type="ChEBI" id="CHEBI:64428"/>
        <dbReference type="ChEBI" id="CHEBI:74418"/>
        <dbReference type="ChEBI" id="CHEBI:74420"/>
        <dbReference type="EC" id="2.8.4.5"/>
    </reaction>
</comment>
<evidence type="ECO:0000256" key="8">
    <source>
        <dbReference type="ARBA" id="ARBA00022694"/>
    </source>
</evidence>
<reference evidence="18" key="1">
    <citation type="journal article" date="2020" name="mSystems">
        <title>Genome- and Community-Level Interaction Insights into Carbon Utilization and Element Cycling Functions of Hydrothermarchaeota in Hydrothermal Sediment.</title>
        <authorList>
            <person name="Zhou Z."/>
            <person name="Liu Y."/>
            <person name="Xu W."/>
            <person name="Pan J."/>
            <person name="Luo Z.H."/>
            <person name="Li M."/>
        </authorList>
    </citation>
    <scope>NUCLEOTIDE SEQUENCE [LARGE SCALE GENOMIC DNA]</scope>
    <source>
        <strain evidence="18">HyVt-527</strain>
    </source>
</reference>
<dbReference type="InterPro" id="IPR006638">
    <property type="entry name" value="Elp3/MiaA/NifB-like_rSAM"/>
</dbReference>
<dbReference type="InterPro" id="IPR038135">
    <property type="entry name" value="Methylthiotransferase_N_sf"/>
</dbReference>
<feature type="domain" description="Radical SAM core" evidence="17">
    <location>
        <begin position="161"/>
        <end position="388"/>
    </location>
</feature>
<evidence type="ECO:0000256" key="12">
    <source>
        <dbReference type="ARBA" id="ARBA00031213"/>
    </source>
</evidence>
<evidence type="ECO:0000256" key="4">
    <source>
        <dbReference type="ARBA" id="ARBA00022485"/>
    </source>
</evidence>
<evidence type="ECO:0000256" key="2">
    <source>
        <dbReference type="ARBA" id="ARBA00002399"/>
    </source>
</evidence>
<sequence>MCPGNAGSGENRIPRKMRNKNMPKAALHTLGCRLNQAETAIIATALKERGYEIVPFGEKADLTVINTCTVTEQADAKCRQAVRQSVRKNPDTFVAVVGCYAQMAVDTIREINGVDLIIGNEHKLKLHDFLDENLQKNGQPTIIHSPKISREEFVIESIGLYDTHTRANLKIQDGCNFVCSFCIIAKARGPARSRKFNDILDEAKNLVEMGYREIVLTGVNIGTYAQDGHRFLDVLQTLEKIEGLERIRISSIEPTTVDRNLIDYMADAEKVCRHLHIPLQSGDDAILESMRRKHTADDFREIVEYAANKIPGIGLGTDIMVGYPTESDRQFINTKKLVTDLPISYFHVFTYSDRKGTGSYKLKPKVEHAVKKERARIMLEVGQRKKTAFYQSFIGQTVDVLFEEQHNGFWEGFSDNYIRVQVESDRDLKNTLRPVTLQRVVQDKIFGELT</sequence>
<organism evidence="18">
    <name type="scientific">Caldithrix abyssi</name>
    <dbReference type="NCBI Taxonomy" id="187145"/>
    <lineage>
        <taxon>Bacteria</taxon>
        <taxon>Pseudomonadati</taxon>
        <taxon>Calditrichota</taxon>
        <taxon>Calditrichia</taxon>
        <taxon>Calditrichales</taxon>
        <taxon>Calditrichaceae</taxon>
        <taxon>Caldithrix</taxon>
    </lineage>
</organism>
<gene>
    <name evidence="18" type="primary">mtaB</name>
    <name evidence="18" type="ORF">ENJ89_09915</name>
</gene>
<dbReference type="InterPro" id="IPR007197">
    <property type="entry name" value="rSAM"/>
</dbReference>
<dbReference type="SUPFAM" id="SSF102114">
    <property type="entry name" value="Radical SAM enzymes"/>
    <property type="match status" value="1"/>
</dbReference>
<comment type="cofactor">
    <cofactor evidence="1">
        <name>[4Fe-4S] cluster</name>
        <dbReference type="ChEBI" id="CHEBI:49883"/>
    </cofactor>
</comment>
<comment type="caution">
    <text evidence="18">The sequence shown here is derived from an EMBL/GenBank/DDBJ whole genome shotgun (WGS) entry which is preliminary data.</text>
</comment>
<dbReference type="CDD" id="cd01335">
    <property type="entry name" value="Radical_SAM"/>
    <property type="match status" value="1"/>
</dbReference>
<dbReference type="GO" id="GO:0005829">
    <property type="term" value="C:cytosol"/>
    <property type="evidence" value="ECO:0007669"/>
    <property type="project" value="TreeGrafter"/>
</dbReference>
<dbReference type="EMBL" id="DROD01000629">
    <property type="protein sequence ID" value="HHJ53498.1"/>
    <property type="molecule type" value="Genomic_DNA"/>
</dbReference>
<dbReference type="Gene3D" id="3.40.50.12160">
    <property type="entry name" value="Methylthiotransferase, N-terminal domain"/>
    <property type="match status" value="1"/>
</dbReference>
<evidence type="ECO:0000256" key="10">
    <source>
        <dbReference type="ARBA" id="ARBA00023004"/>
    </source>
</evidence>
<keyword evidence="4" id="KW-0004">4Fe-4S</keyword>
<evidence type="ECO:0000256" key="14">
    <source>
        <dbReference type="ARBA" id="ARBA00061574"/>
    </source>
</evidence>
<keyword evidence="10" id="KW-0408">Iron</keyword>
<dbReference type="SFLD" id="SFLDG01082">
    <property type="entry name" value="B12-binding_domain_containing"/>
    <property type="match status" value="1"/>
</dbReference>
<evidence type="ECO:0000259" key="17">
    <source>
        <dbReference type="PROSITE" id="PS51918"/>
    </source>
</evidence>
<evidence type="ECO:0000256" key="3">
    <source>
        <dbReference type="ARBA" id="ARBA00013273"/>
    </source>
</evidence>
<keyword evidence="11" id="KW-0411">Iron-sulfur</keyword>
<proteinExistence type="inferred from homology"/>
<dbReference type="GO" id="GO:0046872">
    <property type="term" value="F:metal ion binding"/>
    <property type="evidence" value="ECO:0007669"/>
    <property type="project" value="UniProtKB-KW"/>
</dbReference>
<dbReference type="InterPro" id="IPR023404">
    <property type="entry name" value="rSAM_horseshoe"/>
</dbReference>
<dbReference type="AlphaFoldDB" id="A0A7V5PQT0"/>
<dbReference type="GO" id="GO:0035598">
    <property type="term" value="F:tRNA (N(6)-L-threonylcarbamoyladenosine(37)-C(2))-methylthiotransferase activity"/>
    <property type="evidence" value="ECO:0007669"/>
    <property type="project" value="UniProtKB-EC"/>
</dbReference>
<evidence type="ECO:0000256" key="13">
    <source>
        <dbReference type="ARBA" id="ARBA00051661"/>
    </source>
</evidence>
<dbReference type="PROSITE" id="PS51918">
    <property type="entry name" value="RADICAL_SAM"/>
    <property type="match status" value="1"/>
</dbReference>
<feature type="domain" description="MTTase N-terminal" evidence="16">
    <location>
        <begin position="23"/>
        <end position="135"/>
    </location>
</feature>
<dbReference type="SFLD" id="SFLDG01061">
    <property type="entry name" value="methylthiotransferase"/>
    <property type="match status" value="1"/>
</dbReference>
<dbReference type="GO" id="GO:0035597">
    <property type="term" value="F:tRNA-2-methylthio-N(6)-dimethylallyladenosine(37) synthase activity"/>
    <property type="evidence" value="ECO:0007669"/>
    <property type="project" value="TreeGrafter"/>
</dbReference>
<protein>
    <recommendedName>
        <fullName evidence="15">Threonylcarbamoyladenosine tRNA methylthiotransferase MtaB</fullName>
        <ecNumber evidence="3">2.8.4.5</ecNumber>
    </recommendedName>
    <alternativeName>
        <fullName evidence="12">tRNA-t(6)A37 methylthiotransferase</fullName>
    </alternativeName>
</protein>
<keyword evidence="9" id="KW-0479">Metal-binding</keyword>
<dbReference type="GO" id="GO:0051539">
    <property type="term" value="F:4 iron, 4 sulfur cluster binding"/>
    <property type="evidence" value="ECO:0007669"/>
    <property type="project" value="UniProtKB-KW"/>
</dbReference>
<comment type="similarity">
    <text evidence="14">Belongs to the methylthiotransferase family. MtaB subfamily.</text>
</comment>
<dbReference type="EC" id="2.8.4.5" evidence="3"/>
<evidence type="ECO:0000256" key="5">
    <source>
        <dbReference type="ARBA" id="ARBA00022490"/>
    </source>
</evidence>
<dbReference type="PROSITE" id="PS51449">
    <property type="entry name" value="MTTASE_N"/>
    <property type="match status" value="1"/>
</dbReference>
<dbReference type="Proteomes" id="UP000886124">
    <property type="component" value="Unassembled WGS sequence"/>
</dbReference>
<comment type="function">
    <text evidence="2">Catalyzes the methylthiolation of N6-threonylcarbamoyladenosine (t(6)A), leading to the formation of 2-methylthio-N6-threonylcarbamoyladenosine (ms(2)t(6)A) at position 37 in tRNAs that read codons beginning with adenine.</text>
</comment>
<dbReference type="NCBIfam" id="TIGR00089">
    <property type="entry name" value="MiaB/RimO family radical SAM methylthiotransferase"/>
    <property type="match status" value="1"/>
</dbReference>
<dbReference type="InterPro" id="IPR005839">
    <property type="entry name" value="Methylthiotransferase"/>
</dbReference>
<dbReference type="NCBIfam" id="TIGR01579">
    <property type="entry name" value="MiaB-like-C"/>
    <property type="match status" value="1"/>
</dbReference>
<evidence type="ECO:0000256" key="11">
    <source>
        <dbReference type="ARBA" id="ARBA00023014"/>
    </source>
</evidence>
<name>A0A7V5PQT0_CALAY</name>
<evidence type="ECO:0000313" key="18">
    <source>
        <dbReference type="EMBL" id="HHJ53498.1"/>
    </source>
</evidence>
<keyword evidence="7" id="KW-0949">S-adenosyl-L-methionine</keyword>
<dbReference type="Pfam" id="PF04055">
    <property type="entry name" value="Radical_SAM"/>
    <property type="match status" value="1"/>
</dbReference>